<dbReference type="Proteomes" id="UP001153069">
    <property type="component" value="Unassembled WGS sequence"/>
</dbReference>
<protein>
    <submittedName>
        <fullName evidence="2">Uncharacterized protein</fullName>
    </submittedName>
</protein>
<comment type="caution">
    <text evidence="2">The sequence shown here is derived from an EMBL/GenBank/DDBJ whole genome shotgun (WGS) entry which is preliminary data.</text>
</comment>
<evidence type="ECO:0000313" key="3">
    <source>
        <dbReference type="Proteomes" id="UP001153069"/>
    </source>
</evidence>
<dbReference type="AlphaFoldDB" id="A0A9N8HWK3"/>
<dbReference type="OrthoDB" id="436883at2759"/>
<reference evidence="2" key="1">
    <citation type="submission" date="2020-06" db="EMBL/GenBank/DDBJ databases">
        <authorList>
            <consortium name="Plant Systems Biology data submission"/>
        </authorList>
    </citation>
    <scope>NUCLEOTIDE SEQUENCE</scope>
    <source>
        <strain evidence="2">D6</strain>
    </source>
</reference>
<proteinExistence type="predicted"/>
<name>A0A9N8HWK3_9STRA</name>
<dbReference type="EMBL" id="CAICTM010002687">
    <property type="protein sequence ID" value="CAB9529958.1"/>
    <property type="molecule type" value="Genomic_DNA"/>
</dbReference>
<organism evidence="2 3">
    <name type="scientific">Seminavis robusta</name>
    <dbReference type="NCBI Taxonomy" id="568900"/>
    <lineage>
        <taxon>Eukaryota</taxon>
        <taxon>Sar</taxon>
        <taxon>Stramenopiles</taxon>
        <taxon>Ochrophyta</taxon>
        <taxon>Bacillariophyta</taxon>
        <taxon>Bacillariophyceae</taxon>
        <taxon>Bacillariophycidae</taxon>
        <taxon>Naviculales</taxon>
        <taxon>Naviculaceae</taxon>
        <taxon>Seminavis</taxon>
    </lineage>
</organism>
<dbReference type="Pfam" id="PF10563">
    <property type="entry name" value="CA_like"/>
    <property type="match status" value="1"/>
</dbReference>
<keyword evidence="1" id="KW-0732">Signal</keyword>
<feature type="chain" id="PRO_5040391916" evidence="1">
    <location>
        <begin position="20"/>
        <end position="335"/>
    </location>
</feature>
<keyword evidence="3" id="KW-1185">Reference proteome</keyword>
<evidence type="ECO:0000313" key="2">
    <source>
        <dbReference type="EMBL" id="CAB9529958.1"/>
    </source>
</evidence>
<gene>
    <name evidence="2" type="ORF">SEMRO_2689_G334670.1</name>
</gene>
<dbReference type="InterPro" id="IPR018883">
    <property type="entry name" value="Delta_CA"/>
</dbReference>
<sequence>MKVTVAVGILINLVSPARGSFLRLLQKAAEDNCEYDLVNCQDTLAICLGDDDVMESAGGMDDDNIAVEGSPSFTFVRPPPPGDNTCEGTDPDFESIASGLCPVNVHWHRGTEHYSLGQYDENGSGPTRELDEGFHGSYPEDEARLGYECSLYDETDPKFTTPYDWQYCTSMTVGETYEIHWPHSSAGACGTLNQYQTPFQDGVFCKSDEIELDPLSLTVGVQAQVFVIVNDETYFYPQMMRGMLVDGEMGKYVTKYTGSTTGTSFNDEICSAYTPITWQVDRMCHLISASSIDKLCADMLSERNDMSGDTHPHGARELVPDDLAANNHQNRAFRY</sequence>
<feature type="signal peptide" evidence="1">
    <location>
        <begin position="1"/>
        <end position="19"/>
    </location>
</feature>
<accession>A0A9N8HWK3</accession>
<evidence type="ECO:0000256" key="1">
    <source>
        <dbReference type="SAM" id="SignalP"/>
    </source>
</evidence>